<dbReference type="PANTHER" id="PTHR45639:SF3">
    <property type="entry name" value="HYPOXIA UP-REGULATED PROTEIN 1"/>
    <property type="match status" value="1"/>
</dbReference>
<evidence type="ECO:0000256" key="4">
    <source>
        <dbReference type="ARBA" id="ARBA00023186"/>
    </source>
</evidence>
<dbReference type="InterPro" id="IPR029048">
    <property type="entry name" value="HSP70_C_sf"/>
</dbReference>
<reference evidence="6 7" key="1">
    <citation type="submission" date="2021-06" db="EMBL/GenBank/DDBJ databases">
        <authorList>
            <person name="Palmer J.M."/>
        </authorList>
    </citation>
    <scope>NUCLEOTIDE SEQUENCE [LARGE SCALE GENOMIC DNA]</scope>
    <source>
        <strain evidence="6 7">GA_2019</strain>
        <tissue evidence="6">Muscle</tissue>
    </source>
</reference>
<evidence type="ECO:0000256" key="5">
    <source>
        <dbReference type="ARBA" id="ARBA00040503"/>
    </source>
</evidence>
<evidence type="ECO:0000256" key="3">
    <source>
        <dbReference type="ARBA" id="ARBA00022840"/>
    </source>
</evidence>
<name>A0ABV0NGQ9_9TELE</name>
<keyword evidence="3" id="KW-0067">ATP-binding</keyword>
<proteinExistence type="inferred from homology"/>
<sequence>EKLYQEDHQHVVTEEEQEQILTKLREASDWMDEEGYTATTKELREKLSHLKSMCKDMFFRVEERRKWPELLTTLDNMLNTSAFFLRWVYSWAT</sequence>
<dbReference type="Gene3D" id="1.20.1270.10">
    <property type="match status" value="1"/>
</dbReference>
<keyword evidence="2" id="KW-0547">Nucleotide-binding</keyword>
<keyword evidence="4" id="KW-0143">Chaperone</keyword>
<keyword evidence="7" id="KW-1185">Reference proteome</keyword>
<dbReference type="Proteomes" id="UP001476798">
    <property type="component" value="Unassembled WGS sequence"/>
</dbReference>
<gene>
    <name evidence="6" type="primary">HYOU1_1</name>
    <name evidence="6" type="ORF">GOODEAATRI_028610</name>
</gene>
<comment type="similarity">
    <text evidence="1">Belongs to the heat shock protein 70 family.</text>
</comment>
<accession>A0ABV0NGQ9</accession>
<dbReference type="PANTHER" id="PTHR45639">
    <property type="entry name" value="HSC70CB, ISOFORM G-RELATED"/>
    <property type="match status" value="1"/>
</dbReference>
<evidence type="ECO:0000313" key="6">
    <source>
        <dbReference type="EMBL" id="MEQ2169768.1"/>
    </source>
</evidence>
<dbReference type="EMBL" id="JAHRIO010033999">
    <property type="protein sequence ID" value="MEQ2169768.1"/>
    <property type="molecule type" value="Genomic_DNA"/>
</dbReference>
<evidence type="ECO:0000256" key="2">
    <source>
        <dbReference type="ARBA" id="ARBA00022741"/>
    </source>
</evidence>
<comment type="caution">
    <text evidence="6">The sequence shown here is derived from an EMBL/GenBank/DDBJ whole genome shotgun (WGS) entry which is preliminary data.</text>
</comment>
<evidence type="ECO:0000256" key="1">
    <source>
        <dbReference type="ARBA" id="ARBA00007381"/>
    </source>
</evidence>
<evidence type="ECO:0000313" key="7">
    <source>
        <dbReference type="Proteomes" id="UP001476798"/>
    </source>
</evidence>
<feature type="non-terminal residue" evidence="6">
    <location>
        <position position="1"/>
    </location>
</feature>
<dbReference type="InterPro" id="IPR013126">
    <property type="entry name" value="Hsp_70_fam"/>
</dbReference>
<protein>
    <recommendedName>
        <fullName evidence="5">Hypoxia up-regulated protein 1</fullName>
    </recommendedName>
</protein>
<organism evidence="6 7">
    <name type="scientific">Goodea atripinnis</name>
    <dbReference type="NCBI Taxonomy" id="208336"/>
    <lineage>
        <taxon>Eukaryota</taxon>
        <taxon>Metazoa</taxon>
        <taxon>Chordata</taxon>
        <taxon>Craniata</taxon>
        <taxon>Vertebrata</taxon>
        <taxon>Euteleostomi</taxon>
        <taxon>Actinopterygii</taxon>
        <taxon>Neopterygii</taxon>
        <taxon>Teleostei</taxon>
        <taxon>Neoteleostei</taxon>
        <taxon>Acanthomorphata</taxon>
        <taxon>Ovalentaria</taxon>
        <taxon>Atherinomorphae</taxon>
        <taxon>Cyprinodontiformes</taxon>
        <taxon>Goodeidae</taxon>
        <taxon>Goodea</taxon>
    </lineage>
</organism>
<dbReference type="SUPFAM" id="SSF100934">
    <property type="entry name" value="Heat shock protein 70kD (HSP70), C-terminal subdomain"/>
    <property type="match status" value="1"/>
</dbReference>